<evidence type="ECO:0000313" key="1">
    <source>
        <dbReference type="EMBL" id="KAF2119346.1"/>
    </source>
</evidence>
<keyword evidence="2" id="KW-1185">Reference proteome</keyword>
<name>A0A6A5ZJP2_9PLEO</name>
<dbReference type="AlphaFoldDB" id="A0A6A5ZJP2"/>
<organism evidence="1 2">
    <name type="scientific">Lophiotrema nucula</name>
    <dbReference type="NCBI Taxonomy" id="690887"/>
    <lineage>
        <taxon>Eukaryota</taxon>
        <taxon>Fungi</taxon>
        <taxon>Dikarya</taxon>
        <taxon>Ascomycota</taxon>
        <taxon>Pezizomycotina</taxon>
        <taxon>Dothideomycetes</taxon>
        <taxon>Pleosporomycetidae</taxon>
        <taxon>Pleosporales</taxon>
        <taxon>Lophiotremataceae</taxon>
        <taxon>Lophiotrema</taxon>
    </lineage>
</organism>
<sequence length="84" mass="9320">MRTMKNLCPLTCQNLNLHVDATSKKFQGCGGTCITICNRGECDDLHCSACKKANALDCMGHVGYTCWEPRVATGFFDEFRKGRP</sequence>
<gene>
    <name evidence="1" type="ORF">BDV96DRAFT_343330</name>
</gene>
<accession>A0A6A5ZJP2</accession>
<protein>
    <submittedName>
        <fullName evidence="1">Uncharacterized protein</fullName>
    </submittedName>
</protein>
<proteinExistence type="predicted"/>
<reference evidence="1" key="1">
    <citation type="journal article" date="2020" name="Stud. Mycol.">
        <title>101 Dothideomycetes genomes: a test case for predicting lifestyles and emergence of pathogens.</title>
        <authorList>
            <person name="Haridas S."/>
            <person name="Albert R."/>
            <person name="Binder M."/>
            <person name="Bloem J."/>
            <person name="Labutti K."/>
            <person name="Salamov A."/>
            <person name="Andreopoulos B."/>
            <person name="Baker S."/>
            <person name="Barry K."/>
            <person name="Bills G."/>
            <person name="Bluhm B."/>
            <person name="Cannon C."/>
            <person name="Castanera R."/>
            <person name="Culley D."/>
            <person name="Daum C."/>
            <person name="Ezra D."/>
            <person name="Gonzalez J."/>
            <person name="Henrissat B."/>
            <person name="Kuo A."/>
            <person name="Liang C."/>
            <person name="Lipzen A."/>
            <person name="Lutzoni F."/>
            <person name="Magnuson J."/>
            <person name="Mondo S."/>
            <person name="Nolan M."/>
            <person name="Ohm R."/>
            <person name="Pangilinan J."/>
            <person name="Park H.-J."/>
            <person name="Ramirez L."/>
            <person name="Alfaro M."/>
            <person name="Sun H."/>
            <person name="Tritt A."/>
            <person name="Yoshinaga Y."/>
            <person name="Zwiers L.-H."/>
            <person name="Turgeon B."/>
            <person name="Goodwin S."/>
            <person name="Spatafora J."/>
            <person name="Crous P."/>
            <person name="Grigoriev I."/>
        </authorList>
    </citation>
    <scope>NUCLEOTIDE SEQUENCE</scope>
    <source>
        <strain evidence="1">CBS 627.86</strain>
    </source>
</reference>
<dbReference type="EMBL" id="ML977315">
    <property type="protein sequence ID" value="KAF2119346.1"/>
    <property type="molecule type" value="Genomic_DNA"/>
</dbReference>
<dbReference type="Proteomes" id="UP000799770">
    <property type="component" value="Unassembled WGS sequence"/>
</dbReference>
<evidence type="ECO:0000313" key="2">
    <source>
        <dbReference type="Proteomes" id="UP000799770"/>
    </source>
</evidence>